<organism evidence="2 3">
    <name type="scientific">Peronospora belbahrii</name>
    <dbReference type="NCBI Taxonomy" id="622444"/>
    <lineage>
        <taxon>Eukaryota</taxon>
        <taxon>Sar</taxon>
        <taxon>Stramenopiles</taxon>
        <taxon>Oomycota</taxon>
        <taxon>Peronosporomycetes</taxon>
        <taxon>Peronosporales</taxon>
        <taxon>Peronosporaceae</taxon>
        <taxon>Peronospora</taxon>
    </lineage>
</organism>
<reference evidence="2" key="1">
    <citation type="submission" date="2021-11" db="EMBL/GenBank/DDBJ databases">
        <authorList>
            <person name="Islam A."/>
            <person name="Islam S."/>
            <person name="Flora M.S."/>
            <person name="Rahman M."/>
            <person name="Ziaur R.M."/>
            <person name="Epstein J.H."/>
            <person name="Hassan M."/>
            <person name="Klassen M."/>
            <person name="Woodard K."/>
            <person name="Webb A."/>
            <person name="Webby R.J."/>
            <person name="El Zowalaty M.E."/>
        </authorList>
    </citation>
    <scope>NUCLEOTIDE SEQUENCE</scope>
    <source>
        <strain evidence="2">Pbs3</strain>
    </source>
</reference>
<evidence type="ECO:0000313" key="3">
    <source>
        <dbReference type="Proteomes" id="UP001160483"/>
    </source>
</evidence>
<feature type="region of interest" description="Disordered" evidence="1">
    <location>
        <begin position="244"/>
        <end position="263"/>
    </location>
</feature>
<evidence type="ECO:0000256" key="1">
    <source>
        <dbReference type="SAM" id="MobiDB-lite"/>
    </source>
</evidence>
<protein>
    <submittedName>
        <fullName evidence="2">Uncharacterized protein</fullName>
    </submittedName>
</protein>
<accession>A0AAU9KK18</accession>
<dbReference type="Proteomes" id="UP001160483">
    <property type="component" value="Unassembled WGS sequence"/>
</dbReference>
<evidence type="ECO:0000313" key="2">
    <source>
        <dbReference type="EMBL" id="CAH0473245.1"/>
    </source>
</evidence>
<name>A0AAU9KK18_9STRA</name>
<sequence length="336" mass="37915">MDRSYSLVFSNMNDFAKWVVAKALTNKVVLHLANPTLYRDELLKFAGVWPTARLKTLDEAYKSNTAFQHVKDDMNERICTLRTQLASIINPLFSVNAQAKPGKRHTAVQTLRAFVGELQQNKNLWSNIDSPTKFTLALPLRKKPEMRQLVQLLGQDFKTVWSDAVERVFILMQGESEGATTVGGPSALQESYALARDRIVSENFQALLKQWSSQKSVRHFTLIPIYRNGSVCCQVEETLSTRSTAFESTRDRGKRATGAKTNSRAQRTNLVLERLERTKTKDLDARLNFSGVSDNLSLLPAKNTNGKCDGSYSSGPFGANILKLRRYFDCSQSHKW</sequence>
<dbReference type="AlphaFoldDB" id="A0AAU9KK18"/>
<dbReference type="EMBL" id="CAKKTJ010000016">
    <property type="protein sequence ID" value="CAH0473245.1"/>
    <property type="molecule type" value="Genomic_DNA"/>
</dbReference>
<gene>
    <name evidence="2" type="ORF">PBS003_LOCUS153</name>
</gene>
<comment type="caution">
    <text evidence="2">The sequence shown here is derived from an EMBL/GenBank/DDBJ whole genome shotgun (WGS) entry which is preliminary data.</text>
</comment>
<proteinExistence type="predicted"/>